<accession>A0A6B9J5I9</accession>
<sequence>MTLLELLRQELPKRGGWPEGADYCVQHAHDLGFCWVIFNKGVISGTSADAEGMWEMDWNFSRDRDFCADELASDHATAIVTREQYEATGWGGVGLPQIGVECEWQDKNTGQWQPVKIVYASEWVTVIREINEEKGDDLVEIAIENYGDDARLKFRPLRTEAERAIDEMIRLSGVSIGAAKILYDAGYRKG</sequence>
<evidence type="ECO:0000313" key="2">
    <source>
        <dbReference type="Proteomes" id="UP000432177"/>
    </source>
</evidence>
<name>A0A6B9J5I9_9CAUD</name>
<protein>
    <submittedName>
        <fullName evidence="1">Uncharacterized protein</fullName>
    </submittedName>
</protein>
<proteinExistence type="predicted"/>
<gene>
    <name evidence="1" type="ORF">KLPPOU148_038</name>
</gene>
<dbReference type="EMBL" id="MN689778">
    <property type="protein sequence ID" value="QGZ13394.1"/>
    <property type="molecule type" value="Genomic_DNA"/>
</dbReference>
<evidence type="ECO:0000313" key="1">
    <source>
        <dbReference type="EMBL" id="QGZ13394.1"/>
    </source>
</evidence>
<keyword evidence="2" id="KW-1185">Reference proteome</keyword>
<reference evidence="1 2" key="1">
    <citation type="submission" date="2019-11" db="EMBL/GenBank/DDBJ databases">
        <title>Complete Genome Sequence of the Klebsiella phage vB_KpnS_POU148.</title>
        <authorList>
            <person name="Pourcel C."/>
            <person name="Essoh C."/>
        </authorList>
    </citation>
    <scope>NUCLEOTIDE SEQUENCE [LARGE SCALE GENOMIC DNA]</scope>
</reference>
<organism evidence="1 2">
    <name type="scientific">Klebsiella phage vB_KpnM_15-38_KLPPOU148</name>
    <dbReference type="NCBI Taxonomy" id="2686208"/>
    <lineage>
        <taxon>Viruses</taxon>
        <taxon>Duplodnaviria</taxon>
        <taxon>Heunggongvirae</taxon>
        <taxon>Uroviricota</taxon>
        <taxon>Caudoviricetes</taxon>
        <taxon>Jameshumphriesvirinae</taxon>
        <taxon>Parissaclayvirus</taxon>
        <taxon>Parissaclayvirus POU148</taxon>
    </lineage>
</organism>
<dbReference type="Proteomes" id="UP000432177">
    <property type="component" value="Segment"/>
</dbReference>